<dbReference type="OrthoDB" id="3907951at2"/>
<proteinExistence type="predicted"/>
<sequence length="477" mass="52347">MDNMYRIHVVHAAASGGPVRLRVLLVHHEPWWDQTRLLPYDSGFFLQVLREAADGEAGRPRGPLAGEVSEAQALDAAFVHANAHRFIERVEPVALRHHPVDDALAVYYRNAYDTLDHLYYAGTFNGGYRPGEHRPLEERLVQAEYDIWPTDPRWTQTLRTGQCWGTGAWGPISEAEASVRLGWLLWDDDPDGAAAAFRHAIELEHGDPYAKVKARLELDVLLTGQDKYTEQDQDSNVPLELAFRLHAEGREEEARAAYAEAVFRGDFSIGDIFLGGASAIAEARQRAGMESPAEYGYRSARAGDLSRAAAELRKIYDDGSAQVATFALALLEGDFDRADEISGGSLAGDLARTWMGQFAMDLAFVHARAGNTGTARLLADLADEGHDSGPFRYALASGSARPAELAMEMGTALVDKIVNPAWDDGIEAIVDVACEYLPELAAYACRAQATCESVHGQEENAARWRKRLTDLEPTGPS</sequence>
<dbReference type="EMBL" id="LAKD02000015">
    <property type="protein sequence ID" value="OPF82099.1"/>
    <property type="molecule type" value="Genomic_DNA"/>
</dbReference>
<accession>A0A1V4D956</accession>
<reference evidence="1" key="1">
    <citation type="submission" date="2016-12" db="EMBL/GenBank/DDBJ databases">
        <title>Genome sequence of Streptomyces antioxidans MUSC 164.</title>
        <authorList>
            <person name="Lee L.-H."/>
            <person name="Ser H.-L."/>
        </authorList>
    </citation>
    <scope>NUCLEOTIDE SEQUENCE [LARGE SCALE GENOMIC DNA]</scope>
    <source>
        <strain evidence="1">MUSC 164</strain>
    </source>
</reference>
<name>A0A1V4D956_9ACTN</name>
<evidence type="ECO:0000313" key="1">
    <source>
        <dbReference type="EMBL" id="OPF82099.1"/>
    </source>
</evidence>
<dbReference type="AlphaFoldDB" id="A0A1V4D956"/>
<protein>
    <submittedName>
        <fullName evidence="1">Uncharacterized protein</fullName>
    </submittedName>
</protein>
<organism evidence="1 2">
    <name type="scientific">Streptomyces antioxidans</name>
    <dbReference type="NCBI Taxonomy" id="1507734"/>
    <lineage>
        <taxon>Bacteria</taxon>
        <taxon>Bacillati</taxon>
        <taxon>Actinomycetota</taxon>
        <taxon>Actinomycetes</taxon>
        <taxon>Kitasatosporales</taxon>
        <taxon>Streptomycetaceae</taxon>
        <taxon>Streptomyces</taxon>
    </lineage>
</organism>
<comment type="caution">
    <text evidence="1">The sequence shown here is derived from an EMBL/GenBank/DDBJ whole genome shotgun (WGS) entry which is preliminary data.</text>
</comment>
<dbReference type="RefSeq" id="WP_046088859.1">
    <property type="nucleotide sequence ID" value="NZ_LAKD02000015.1"/>
</dbReference>
<dbReference type="Proteomes" id="UP000033615">
    <property type="component" value="Unassembled WGS sequence"/>
</dbReference>
<gene>
    <name evidence="1" type="ORF">VT50_0208305</name>
</gene>
<evidence type="ECO:0000313" key="2">
    <source>
        <dbReference type="Proteomes" id="UP000033615"/>
    </source>
</evidence>
<keyword evidence="2" id="KW-1185">Reference proteome</keyword>